<comment type="caution">
    <text evidence="2">The sequence shown here is derived from an EMBL/GenBank/DDBJ whole genome shotgun (WGS) entry which is preliminary data.</text>
</comment>
<sequence>MNSNFAHRITVATLAIAIPLTGGPIADAAAPQSLASTQEGVNQQLDKIGTPEWNSDIQKLKKQGRIEETNHSETDTERSTSYRINDPQTGNRVGDFTVVEPKVADRIGGKFDHGTPAIVFNQDDQKALKAGGSAAVGAMAAAWAAALSETVVGSVLSAGAIAFVGGTAAYYLSKNGICSNNRNLVVNVKRQAHCE</sequence>
<keyword evidence="3" id="KW-1185">Reference proteome</keyword>
<feature type="compositionally biased region" description="Basic and acidic residues" evidence="1">
    <location>
        <begin position="64"/>
        <end position="80"/>
    </location>
</feature>
<evidence type="ECO:0008006" key="4">
    <source>
        <dbReference type="Google" id="ProtNLM"/>
    </source>
</evidence>
<dbReference type="Proteomes" id="UP001203579">
    <property type="component" value="Unassembled WGS sequence"/>
</dbReference>
<gene>
    <name evidence="2" type="ORF">M5J06_03015</name>
</gene>
<organism evidence="2 3">
    <name type="scientific">Corynebacterium intestinale</name>
    <dbReference type="NCBI Taxonomy" id="2943492"/>
    <lineage>
        <taxon>Bacteria</taxon>
        <taxon>Bacillati</taxon>
        <taxon>Actinomycetota</taxon>
        <taxon>Actinomycetes</taxon>
        <taxon>Mycobacteriales</taxon>
        <taxon>Corynebacteriaceae</taxon>
        <taxon>Corynebacterium</taxon>
    </lineage>
</organism>
<dbReference type="EMBL" id="JAMKFF010000002">
    <property type="protein sequence ID" value="MCL8493111.1"/>
    <property type="molecule type" value="Genomic_DNA"/>
</dbReference>
<accession>A0ABT0T7S0</accession>
<evidence type="ECO:0000256" key="1">
    <source>
        <dbReference type="SAM" id="MobiDB-lite"/>
    </source>
</evidence>
<feature type="compositionally biased region" description="Polar residues" evidence="1">
    <location>
        <begin position="81"/>
        <end position="91"/>
    </location>
</feature>
<reference evidence="2 3" key="1">
    <citation type="submission" date="2022-05" db="EMBL/GenBank/DDBJ databases">
        <title>Corynebacterium sp. B5-R-101 sp. nov., isolated from human feces.</title>
        <authorList>
            <person name="Shamsuzzaman M."/>
            <person name="Dahal R.H."/>
        </authorList>
    </citation>
    <scope>NUCLEOTIDE SEQUENCE [LARGE SCALE GENOMIC DNA]</scope>
    <source>
        <strain evidence="2 3">B5-R-101</strain>
    </source>
</reference>
<dbReference type="RefSeq" id="WP_154736187.1">
    <property type="nucleotide sequence ID" value="NZ_JAMFTR010000002.1"/>
</dbReference>
<feature type="region of interest" description="Disordered" evidence="1">
    <location>
        <begin position="59"/>
        <end position="93"/>
    </location>
</feature>
<name>A0ABT0T7S0_9CORY</name>
<evidence type="ECO:0000313" key="2">
    <source>
        <dbReference type="EMBL" id="MCL8493111.1"/>
    </source>
</evidence>
<proteinExistence type="predicted"/>
<evidence type="ECO:0000313" key="3">
    <source>
        <dbReference type="Proteomes" id="UP001203579"/>
    </source>
</evidence>
<protein>
    <recommendedName>
        <fullName evidence="4">Secreted protein</fullName>
    </recommendedName>
</protein>